<dbReference type="Gene3D" id="6.20.200.20">
    <property type="match status" value="1"/>
</dbReference>
<evidence type="ECO:0000256" key="1">
    <source>
        <dbReference type="SAM" id="SignalP"/>
    </source>
</evidence>
<dbReference type="InterPro" id="IPR001007">
    <property type="entry name" value="VWF_dom"/>
</dbReference>
<protein>
    <recommendedName>
        <fullName evidence="2">VWFC domain-containing protein</fullName>
    </recommendedName>
</protein>
<accession>A0A1X7T6U2</accession>
<reference evidence="3" key="1">
    <citation type="submission" date="2017-05" db="UniProtKB">
        <authorList>
            <consortium name="EnsemblMetazoa"/>
        </authorList>
    </citation>
    <scope>IDENTIFICATION</scope>
</reference>
<dbReference type="InParanoid" id="A0A1X7T6U2"/>
<dbReference type="PROSITE" id="PS50184">
    <property type="entry name" value="VWFC_2"/>
    <property type="match status" value="1"/>
</dbReference>
<dbReference type="SUPFAM" id="SSF57603">
    <property type="entry name" value="FnI-like domain"/>
    <property type="match status" value="1"/>
</dbReference>
<dbReference type="PROSITE" id="PS01208">
    <property type="entry name" value="VWFC_1"/>
    <property type="match status" value="1"/>
</dbReference>
<evidence type="ECO:0000313" key="3">
    <source>
        <dbReference type="EnsemblMetazoa" id="Aqu2.1.09966_001"/>
    </source>
</evidence>
<feature type="domain" description="VWFC" evidence="2">
    <location>
        <begin position="53"/>
        <end position="119"/>
    </location>
</feature>
<dbReference type="Pfam" id="PF00093">
    <property type="entry name" value="VWC"/>
    <property type="match status" value="1"/>
</dbReference>
<keyword evidence="1" id="KW-0732">Signal</keyword>
<evidence type="ECO:0000259" key="2">
    <source>
        <dbReference type="PROSITE" id="PS50184"/>
    </source>
</evidence>
<name>A0A1X7T6U2_AMPQE</name>
<proteinExistence type="predicted"/>
<dbReference type="AlphaFoldDB" id="A0A1X7T6U2"/>
<feature type="chain" id="PRO_5010860506" description="VWFC domain-containing protein" evidence="1">
    <location>
        <begin position="22"/>
        <end position="175"/>
    </location>
</feature>
<sequence>MASMISLSFLLVAFCATLISGAPQRCDYSSCPPLTCADPDYRTDPCCGDCSRSRCQLKGRVYHGAHFTEWYPSPCSRCICSPTGETTCTNVTCPESTRTCEKMGYQLERKEGECCPTCNYGIPSNSCGLVRTHNTTITAKRDDGEECTTVVTLQSCDKSIETNSNVAVVKPQGRL</sequence>
<feature type="signal peptide" evidence="1">
    <location>
        <begin position="1"/>
        <end position="21"/>
    </location>
</feature>
<dbReference type="EnsemblMetazoa" id="Aqu2.1.09966_001">
    <property type="protein sequence ID" value="Aqu2.1.09966_001"/>
    <property type="gene ID" value="Aqu2.1.09966"/>
</dbReference>
<organism evidence="3">
    <name type="scientific">Amphimedon queenslandica</name>
    <name type="common">Sponge</name>
    <dbReference type="NCBI Taxonomy" id="400682"/>
    <lineage>
        <taxon>Eukaryota</taxon>
        <taxon>Metazoa</taxon>
        <taxon>Porifera</taxon>
        <taxon>Demospongiae</taxon>
        <taxon>Heteroscleromorpha</taxon>
        <taxon>Haplosclerida</taxon>
        <taxon>Niphatidae</taxon>
        <taxon>Amphimedon</taxon>
    </lineage>
</organism>